<feature type="transmembrane region" description="Helical" evidence="13">
    <location>
        <begin position="515"/>
        <end position="533"/>
    </location>
</feature>
<feature type="transmembrane region" description="Helical" evidence="13">
    <location>
        <begin position="433"/>
        <end position="456"/>
    </location>
</feature>
<keyword evidence="9 13" id="KW-0472">Membrane</keyword>
<dbReference type="InterPro" id="IPR047196">
    <property type="entry name" value="YidC_ALB_C"/>
</dbReference>
<evidence type="ECO:0000313" key="17">
    <source>
        <dbReference type="Proteomes" id="UP001253595"/>
    </source>
</evidence>
<dbReference type="PRINTS" id="PR01900">
    <property type="entry name" value="YIDCPROTEIN"/>
</dbReference>
<evidence type="ECO:0000259" key="15">
    <source>
        <dbReference type="Pfam" id="PF14849"/>
    </source>
</evidence>
<evidence type="ECO:0000256" key="5">
    <source>
        <dbReference type="ARBA" id="ARBA00022475"/>
    </source>
</evidence>
<evidence type="ECO:0000256" key="1">
    <source>
        <dbReference type="ARBA" id="ARBA00004429"/>
    </source>
</evidence>
<organism evidence="16 17">
    <name type="scientific">Cellvibrio fibrivorans</name>
    <dbReference type="NCBI Taxonomy" id="126350"/>
    <lineage>
        <taxon>Bacteria</taxon>
        <taxon>Pseudomonadati</taxon>
        <taxon>Pseudomonadota</taxon>
        <taxon>Gammaproteobacteria</taxon>
        <taxon>Cellvibrionales</taxon>
        <taxon>Cellvibrionaceae</taxon>
        <taxon>Cellvibrio</taxon>
    </lineage>
</organism>
<dbReference type="CDD" id="cd19961">
    <property type="entry name" value="EcYidC-like_peri"/>
    <property type="match status" value="1"/>
</dbReference>
<dbReference type="NCBIfam" id="NF002353">
    <property type="entry name" value="PRK01318.1-4"/>
    <property type="match status" value="1"/>
</dbReference>
<feature type="transmembrane region" description="Helical" evidence="13">
    <location>
        <begin position="476"/>
        <end position="494"/>
    </location>
</feature>
<proteinExistence type="inferred from homology"/>
<dbReference type="InterPro" id="IPR038221">
    <property type="entry name" value="YidC_periplasmic_sf"/>
</dbReference>
<keyword evidence="10 13" id="KW-0143">Chaperone</keyword>
<evidence type="ECO:0000313" key="16">
    <source>
        <dbReference type="EMBL" id="MDR7088898.1"/>
    </source>
</evidence>
<reference evidence="16 17" key="1">
    <citation type="submission" date="2023-07" db="EMBL/GenBank/DDBJ databases">
        <title>Sorghum-associated microbial communities from plants grown in Nebraska, USA.</title>
        <authorList>
            <person name="Schachtman D."/>
        </authorList>
    </citation>
    <scope>NUCLEOTIDE SEQUENCE [LARGE SCALE GENOMIC DNA]</scope>
    <source>
        <strain evidence="16 17">BE190</strain>
    </source>
</reference>
<keyword evidence="8 13" id="KW-1133">Transmembrane helix</keyword>
<evidence type="ECO:0000256" key="7">
    <source>
        <dbReference type="ARBA" id="ARBA00022927"/>
    </source>
</evidence>
<dbReference type="PANTHER" id="PTHR12428:SF65">
    <property type="entry name" value="CYTOCHROME C OXIDASE ASSEMBLY PROTEIN COX18, MITOCHONDRIAL"/>
    <property type="match status" value="1"/>
</dbReference>
<evidence type="ECO:0000259" key="14">
    <source>
        <dbReference type="Pfam" id="PF02096"/>
    </source>
</evidence>
<evidence type="ECO:0000256" key="9">
    <source>
        <dbReference type="ARBA" id="ARBA00023136"/>
    </source>
</evidence>
<dbReference type="InterPro" id="IPR001708">
    <property type="entry name" value="YidC/ALB3/OXA1/COX18"/>
</dbReference>
<comment type="subunit">
    <text evidence="13">Interacts with the Sec translocase complex via SecD. Specifically interacts with transmembrane segments of nascent integral membrane proteins during membrane integration.</text>
</comment>
<keyword evidence="5 13" id="KW-1003">Cell membrane</keyword>
<sequence length="557" mass="62959">MAVIKMDWQKNLLIAAILATLLMLVIRWHEYQEQLPTQTPVATQTTTNTGSIPAATAINSDIPVAANSLSEAEKTTLAANQLINVKTDSFDLVINPLGGDIVQLALPRHFLKLDTPDQPFVLLDNRDNHTYLAQSGLIGTNGTDTAQGRPLFSSEKNEYILADGEKQLVVDLVLQQGEVKITKRYTFTRGDYLINVEYLIDNKSANPWSAQLYGQIKRDSQNFVKVSALEMNPFLGAAITTAEEKYKKITFADMAEKEEKVGVQGGWVAMVQHYFISAWIPDADSQNTYHLRKLGDNDLYLMGFTGKVNEVAPGTQASISAGFYAGPKDTERLEQISPYLDLTVDYGWLWWVAKPLFFVLKWIHGLVGNWGLAIIGLTLIVKALFFKLSATSYKSMAKMRKLAPKMAELKERLGDDRQKFSQEMMKMYKTEKVNPFGGCLPLLIQMPVFLALYYVLMESVELRHSPFFGWIFDLSVKDPYFVLPVIYGITMYFMQKLNPQPTDPMQARIMQMLPLIFTFMFLWFPAGLVLYWVTNNTLSIIQQYIITKQIDAEPAAK</sequence>
<name>A0ABU1UUP3_9GAMM</name>
<protein>
    <recommendedName>
        <fullName evidence="3 13">Membrane protein insertase YidC</fullName>
    </recommendedName>
    <alternativeName>
        <fullName evidence="12 13">Foldase YidC</fullName>
    </alternativeName>
    <alternativeName>
        <fullName evidence="11 13">Membrane integrase YidC</fullName>
    </alternativeName>
    <alternativeName>
        <fullName evidence="13">Membrane protein YidC</fullName>
    </alternativeName>
</protein>
<keyword evidence="6 13" id="KW-0812">Transmembrane</keyword>
<dbReference type="PRINTS" id="PR00701">
    <property type="entry name" value="60KDINNERMP"/>
</dbReference>
<keyword evidence="17" id="KW-1185">Reference proteome</keyword>
<gene>
    <name evidence="13" type="primary">yidC</name>
    <name evidence="16" type="ORF">J2X05_000901</name>
</gene>
<dbReference type="NCBIfam" id="TIGR03593">
    <property type="entry name" value="yidC_nterm"/>
    <property type="match status" value="1"/>
</dbReference>
<evidence type="ECO:0000256" key="11">
    <source>
        <dbReference type="ARBA" id="ARBA00033245"/>
    </source>
</evidence>
<evidence type="ECO:0000256" key="8">
    <source>
        <dbReference type="ARBA" id="ARBA00022989"/>
    </source>
</evidence>
<dbReference type="Pfam" id="PF14849">
    <property type="entry name" value="YidC_periplas"/>
    <property type="match status" value="1"/>
</dbReference>
<dbReference type="NCBIfam" id="TIGR03592">
    <property type="entry name" value="yidC_oxa1_cterm"/>
    <property type="match status" value="1"/>
</dbReference>
<keyword evidence="7 13" id="KW-0653">Protein transport</keyword>
<evidence type="ECO:0000256" key="2">
    <source>
        <dbReference type="ARBA" id="ARBA00010527"/>
    </source>
</evidence>
<dbReference type="InterPro" id="IPR028055">
    <property type="entry name" value="YidC/Oxa/ALB_C"/>
</dbReference>
<comment type="similarity">
    <text evidence="2 13">Belongs to the OXA1/ALB3/YidC family. Type 1 subfamily.</text>
</comment>
<dbReference type="Gene3D" id="2.70.98.90">
    <property type="match status" value="1"/>
</dbReference>
<evidence type="ECO:0000256" key="10">
    <source>
        <dbReference type="ARBA" id="ARBA00023186"/>
    </source>
</evidence>
<keyword evidence="4 13" id="KW-0813">Transport</keyword>
<dbReference type="InterPro" id="IPR019998">
    <property type="entry name" value="Membr_insert_YidC"/>
</dbReference>
<dbReference type="EMBL" id="JAVDVX010000001">
    <property type="protein sequence ID" value="MDR7088898.1"/>
    <property type="molecule type" value="Genomic_DNA"/>
</dbReference>
<comment type="subcellular location">
    <subcellularLocation>
        <location evidence="1">Cell inner membrane</location>
        <topology evidence="1">Multi-pass membrane protein</topology>
    </subcellularLocation>
    <subcellularLocation>
        <location evidence="13">Cell membrane</location>
        <topology evidence="13">Multi-pass membrane protein</topology>
    </subcellularLocation>
</comment>
<evidence type="ECO:0000256" key="3">
    <source>
        <dbReference type="ARBA" id="ARBA00015325"/>
    </source>
</evidence>
<dbReference type="NCBIfam" id="NF002352">
    <property type="entry name" value="PRK01318.1-3"/>
    <property type="match status" value="1"/>
</dbReference>
<comment type="caution">
    <text evidence="16">The sequence shown here is derived from an EMBL/GenBank/DDBJ whole genome shotgun (WGS) entry which is preliminary data.</text>
</comment>
<dbReference type="HAMAP" id="MF_01810">
    <property type="entry name" value="YidC_type1"/>
    <property type="match status" value="1"/>
</dbReference>
<evidence type="ECO:0000256" key="6">
    <source>
        <dbReference type="ARBA" id="ARBA00022692"/>
    </source>
</evidence>
<feature type="domain" description="Membrane insertase YidC N-terminal" evidence="15">
    <location>
        <begin position="83"/>
        <end position="358"/>
    </location>
</feature>
<feature type="domain" description="Membrane insertase YidC/Oxa/ALB C-terminal" evidence="14">
    <location>
        <begin position="370"/>
        <end position="548"/>
    </location>
</feature>
<evidence type="ECO:0000256" key="13">
    <source>
        <dbReference type="HAMAP-Rule" id="MF_01810"/>
    </source>
</evidence>
<accession>A0ABU1UUP3</accession>
<dbReference type="Proteomes" id="UP001253595">
    <property type="component" value="Unassembled WGS sequence"/>
</dbReference>
<evidence type="ECO:0000256" key="12">
    <source>
        <dbReference type="ARBA" id="ARBA00033342"/>
    </source>
</evidence>
<comment type="function">
    <text evidence="13">Required for the insertion and/or proper folding and/or complex formation of integral membrane proteins into the membrane. Involved in integration of membrane proteins that insert both dependently and independently of the Sec translocase complex, as well as at least some lipoproteins. Aids folding of multispanning membrane proteins.</text>
</comment>
<evidence type="ECO:0000256" key="4">
    <source>
        <dbReference type="ARBA" id="ARBA00022448"/>
    </source>
</evidence>
<feature type="transmembrane region" description="Helical" evidence="13">
    <location>
        <begin position="370"/>
        <end position="390"/>
    </location>
</feature>
<dbReference type="PANTHER" id="PTHR12428">
    <property type="entry name" value="OXA1"/>
    <property type="match status" value="1"/>
</dbReference>
<dbReference type="InterPro" id="IPR028053">
    <property type="entry name" value="Membr_insert_YidC_N"/>
</dbReference>
<dbReference type="Pfam" id="PF02096">
    <property type="entry name" value="60KD_IMP"/>
    <property type="match status" value="1"/>
</dbReference>
<dbReference type="CDD" id="cd20070">
    <property type="entry name" value="5TM_YidC_Alb3"/>
    <property type="match status" value="1"/>
</dbReference>